<dbReference type="Gene3D" id="3.40.630.30">
    <property type="match status" value="1"/>
</dbReference>
<organism evidence="2 3">
    <name type="scientific">Paralimibaculum aggregatum</name>
    <dbReference type="NCBI Taxonomy" id="3036245"/>
    <lineage>
        <taxon>Bacteria</taxon>
        <taxon>Pseudomonadati</taxon>
        <taxon>Pseudomonadota</taxon>
        <taxon>Alphaproteobacteria</taxon>
        <taxon>Rhodobacterales</taxon>
        <taxon>Paracoccaceae</taxon>
        <taxon>Paralimibaculum</taxon>
    </lineage>
</organism>
<gene>
    <name evidence="2" type="ORF">LNKW23_14040</name>
</gene>
<dbReference type="CDD" id="cd04301">
    <property type="entry name" value="NAT_SF"/>
    <property type="match status" value="1"/>
</dbReference>
<dbReference type="RefSeq" id="WP_285670947.1">
    <property type="nucleotide sequence ID" value="NZ_BSYI01000008.1"/>
</dbReference>
<comment type="caution">
    <text evidence="2">The sequence shown here is derived from an EMBL/GenBank/DDBJ whole genome shotgun (WGS) entry which is preliminary data.</text>
</comment>
<dbReference type="InterPro" id="IPR016181">
    <property type="entry name" value="Acyl_CoA_acyltransferase"/>
</dbReference>
<evidence type="ECO:0000313" key="2">
    <source>
        <dbReference type="EMBL" id="GMG82191.1"/>
    </source>
</evidence>
<dbReference type="PROSITE" id="PS51186">
    <property type="entry name" value="GNAT"/>
    <property type="match status" value="1"/>
</dbReference>
<evidence type="ECO:0000313" key="3">
    <source>
        <dbReference type="Proteomes" id="UP001239909"/>
    </source>
</evidence>
<sequence>MLRFLPETETDLPEVEGLLDLAFAPGRELLSSYQLRQGVPPVAGLSMIARDDYDALVGAIRFWPVRVGAAGDPALLLGPVAVHPIRQGEGIGAALIGETLERAAESGWPAVILVGDEPYYRRFGFTRAAAEALDFPRPVNPARVLARALRPDGLAHLAGAVRPWS</sequence>
<reference evidence="2 3" key="1">
    <citation type="submission" date="2023-04" db="EMBL/GenBank/DDBJ databases">
        <title>Marinoamorphus aggregata gen. nov., sp. Nov., isolate from tissue of brittle star Ophioplocus japonicus.</title>
        <authorList>
            <person name="Kawano K."/>
            <person name="Sawayama S."/>
            <person name="Nakagawa S."/>
        </authorList>
    </citation>
    <scope>NUCLEOTIDE SEQUENCE [LARGE SCALE GENOMIC DNA]</scope>
    <source>
        <strain evidence="2 3">NKW23</strain>
    </source>
</reference>
<accession>A0ABQ6LP46</accession>
<dbReference type="Pfam" id="PF13527">
    <property type="entry name" value="Acetyltransf_9"/>
    <property type="match status" value="1"/>
</dbReference>
<feature type="domain" description="N-acetyltransferase" evidence="1">
    <location>
        <begin position="2"/>
        <end position="150"/>
    </location>
</feature>
<name>A0ABQ6LP46_9RHOB</name>
<keyword evidence="3" id="KW-1185">Reference proteome</keyword>
<protein>
    <submittedName>
        <fullName evidence="2">N-acetyltransferase</fullName>
    </submittedName>
</protein>
<dbReference type="EMBL" id="BSYI01000008">
    <property type="protein sequence ID" value="GMG82191.1"/>
    <property type="molecule type" value="Genomic_DNA"/>
</dbReference>
<dbReference type="Proteomes" id="UP001239909">
    <property type="component" value="Unassembled WGS sequence"/>
</dbReference>
<dbReference type="SUPFAM" id="SSF55729">
    <property type="entry name" value="Acyl-CoA N-acyltransferases (Nat)"/>
    <property type="match status" value="1"/>
</dbReference>
<proteinExistence type="predicted"/>
<evidence type="ECO:0000259" key="1">
    <source>
        <dbReference type="PROSITE" id="PS51186"/>
    </source>
</evidence>
<dbReference type="InterPro" id="IPR000182">
    <property type="entry name" value="GNAT_dom"/>
</dbReference>